<dbReference type="HOGENOM" id="CLU_117141_3_0_7"/>
<dbReference type="InterPro" id="IPR006522">
    <property type="entry name" value="Phage_virion_morphogenesis"/>
</dbReference>
<protein>
    <submittedName>
        <fullName evidence="1">Mu-like prophage G protein, putative</fullName>
    </submittedName>
</protein>
<dbReference type="Proteomes" id="UP000001136">
    <property type="component" value="Chromosome"/>
</dbReference>
<keyword evidence="2" id="KW-1185">Reference proteome</keyword>
<dbReference type="eggNOG" id="COG5005">
    <property type="taxonomic scope" value="Bacteria"/>
</dbReference>
<dbReference type="NCBIfam" id="TIGR01635">
    <property type="entry name" value="tail_comp_S"/>
    <property type="match status" value="1"/>
</dbReference>
<evidence type="ECO:0000313" key="1">
    <source>
        <dbReference type="EMBL" id="ABV67924.1"/>
    </source>
</evidence>
<dbReference type="STRING" id="367737.Abu_1677"/>
<reference evidence="1 2" key="1">
    <citation type="journal article" date="2007" name="PLoS ONE">
        <title>The complete genome sequence and analysis of the Epsilonproteobacterium Arcobacter butzleri.</title>
        <authorList>
            <person name="Miller W.G."/>
            <person name="Parker C.T."/>
            <person name="Rubenfield M."/>
            <person name="Mendz G.L."/>
            <person name="Woesten M.M.S.M."/>
            <person name="Ussery D.W."/>
            <person name="Stolz J.F."/>
            <person name="Binnewies T.T."/>
            <person name="Hallin P.F."/>
            <person name="Wang G."/>
            <person name="Malek J.A."/>
            <person name="Rogosin A."/>
            <person name="Stanker L.H."/>
            <person name="Mandrell R.E."/>
        </authorList>
    </citation>
    <scope>NUCLEOTIDE SEQUENCE [LARGE SCALE GENOMIC DNA]</scope>
    <source>
        <strain evidence="1 2">RM4018</strain>
    </source>
</reference>
<proteinExistence type="predicted"/>
<dbReference type="KEGG" id="abu:Abu_1677"/>
<organism evidence="1 2">
    <name type="scientific">Aliarcobacter butzleri (strain RM4018)</name>
    <name type="common">Arcobacter butzleri</name>
    <dbReference type="NCBI Taxonomy" id="367737"/>
    <lineage>
        <taxon>Bacteria</taxon>
        <taxon>Pseudomonadati</taxon>
        <taxon>Campylobacterota</taxon>
        <taxon>Epsilonproteobacteria</taxon>
        <taxon>Campylobacterales</taxon>
        <taxon>Arcobacteraceae</taxon>
        <taxon>Aliarcobacter</taxon>
    </lineage>
</organism>
<dbReference type="Pfam" id="PF05069">
    <property type="entry name" value="Phage_tail_S"/>
    <property type="match status" value="1"/>
</dbReference>
<dbReference type="EMBL" id="CP000361">
    <property type="protein sequence ID" value="ABV67924.1"/>
    <property type="molecule type" value="Genomic_DNA"/>
</dbReference>
<sequence>MQVILKIENIEAVKRKLEEIENNITDTAPLMSEISNYLYNISIDSFENEESPNGHKWTPLSELTKKYKSTSKILYKDGDMQRGLINESDSDSAMVGITTVNEDDYFYPMVHQFGASNAGRNKKTKIPQRSFMPITINGELYSDVKDRIEEITVEFIESGLK</sequence>
<dbReference type="RefSeq" id="WP_012147654.1">
    <property type="nucleotide sequence ID" value="NC_009850.1"/>
</dbReference>
<dbReference type="GeneID" id="24303709"/>
<gene>
    <name evidence="1" type="ordered locus">Abu_1677</name>
</gene>
<evidence type="ECO:0000313" key="2">
    <source>
        <dbReference type="Proteomes" id="UP000001136"/>
    </source>
</evidence>
<dbReference type="AlphaFoldDB" id="A8EVF1"/>
<accession>A8EVF1</accession>
<name>A8EVF1_ALIB4</name>